<name>A0A821PAE7_9NEOP</name>
<dbReference type="SUPFAM" id="SSF46938">
    <property type="entry name" value="CRAL/TRIO N-terminal domain"/>
    <property type="match status" value="1"/>
</dbReference>
<dbReference type="PRINTS" id="PR00180">
    <property type="entry name" value="CRETINALDHBP"/>
</dbReference>
<dbReference type="PANTHER" id="PTHR10174">
    <property type="entry name" value="ALPHA-TOCOPHEROL TRANSFER PROTEIN-RELATED"/>
    <property type="match status" value="1"/>
</dbReference>
<organism evidence="2 3">
    <name type="scientific">Pieris macdunnoughi</name>
    <dbReference type="NCBI Taxonomy" id="345717"/>
    <lineage>
        <taxon>Eukaryota</taxon>
        <taxon>Metazoa</taxon>
        <taxon>Ecdysozoa</taxon>
        <taxon>Arthropoda</taxon>
        <taxon>Hexapoda</taxon>
        <taxon>Insecta</taxon>
        <taxon>Pterygota</taxon>
        <taxon>Neoptera</taxon>
        <taxon>Endopterygota</taxon>
        <taxon>Lepidoptera</taxon>
        <taxon>Glossata</taxon>
        <taxon>Ditrysia</taxon>
        <taxon>Papilionoidea</taxon>
        <taxon>Pieridae</taxon>
        <taxon>Pierinae</taxon>
        <taxon>Pieris</taxon>
    </lineage>
</organism>
<dbReference type="GO" id="GO:1902936">
    <property type="term" value="F:phosphatidylinositol bisphosphate binding"/>
    <property type="evidence" value="ECO:0007669"/>
    <property type="project" value="TreeGrafter"/>
</dbReference>
<dbReference type="InterPro" id="IPR001251">
    <property type="entry name" value="CRAL-TRIO_dom"/>
</dbReference>
<dbReference type="InterPro" id="IPR036865">
    <property type="entry name" value="CRAL-TRIO_dom_sf"/>
</dbReference>
<dbReference type="EMBL" id="CAJOBZ010000006">
    <property type="protein sequence ID" value="CAF4802444.1"/>
    <property type="molecule type" value="Genomic_DNA"/>
</dbReference>
<reference evidence="2" key="1">
    <citation type="submission" date="2021-02" db="EMBL/GenBank/DDBJ databases">
        <authorList>
            <person name="Steward A R."/>
        </authorList>
    </citation>
    <scope>NUCLEOTIDE SEQUENCE</scope>
</reference>
<evidence type="ECO:0000259" key="1">
    <source>
        <dbReference type="PROSITE" id="PS50191"/>
    </source>
</evidence>
<dbReference type="PANTHER" id="PTHR10174:SF222">
    <property type="entry name" value="GH10083P-RELATED"/>
    <property type="match status" value="1"/>
</dbReference>
<gene>
    <name evidence="2" type="ORF">PMACD_LOCUS3525</name>
</gene>
<dbReference type="GO" id="GO:0016020">
    <property type="term" value="C:membrane"/>
    <property type="evidence" value="ECO:0007669"/>
    <property type="project" value="TreeGrafter"/>
</dbReference>
<dbReference type="InterPro" id="IPR036273">
    <property type="entry name" value="CRAL/TRIO_N_dom_sf"/>
</dbReference>
<dbReference type="PROSITE" id="PS50191">
    <property type="entry name" value="CRAL_TRIO"/>
    <property type="match status" value="1"/>
</dbReference>
<sequence>MEKLPKSPILEFNQTQVDLVRKTFNYNDIKKLHQDLDNLEDWIRKQNHFEVKEFDRDYLERFLIASKGSVEIAKKRFDKLCTLRTLMPEFLRNFDVNDEFSRVVNWNYYGVLPKPTNDNYRVLASTAHNPDAPDIDMLELYRFVISLMEYLFKYDYNAGFEVIFDTRMYTFGVVSKFNPIVLKKCATVFLEALGFRLKRLHLMSGSKVLDIVLSIFKSVLTEKLVKRIIVHDSLESLQNYISKDILPVDFGGTEKSMKEICEATLKEMRKEEHVARLKFLETAGTDESKRLNQTFNEEYLGMPGSFKSLCVD</sequence>
<comment type="caution">
    <text evidence="2">The sequence shown here is derived from an EMBL/GenBank/DDBJ whole genome shotgun (WGS) entry which is preliminary data.</text>
</comment>
<keyword evidence="3" id="KW-1185">Reference proteome</keyword>
<evidence type="ECO:0000313" key="3">
    <source>
        <dbReference type="Proteomes" id="UP000663880"/>
    </source>
</evidence>
<protein>
    <recommendedName>
        <fullName evidence="1">CRAL-TRIO domain-containing protein</fullName>
    </recommendedName>
</protein>
<dbReference type="SUPFAM" id="SSF52087">
    <property type="entry name" value="CRAL/TRIO domain"/>
    <property type="match status" value="1"/>
</dbReference>
<dbReference type="CDD" id="cd00170">
    <property type="entry name" value="SEC14"/>
    <property type="match status" value="1"/>
</dbReference>
<evidence type="ECO:0000313" key="2">
    <source>
        <dbReference type="EMBL" id="CAF4802444.1"/>
    </source>
</evidence>
<dbReference type="Pfam" id="PF00650">
    <property type="entry name" value="CRAL_TRIO"/>
    <property type="match status" value="1"/>
</dbReference>
<feature type="domain" description="CRAL-TRIO" evidence="1">
    <location>
        <begin position="96"/>
        <end position="258"/>
    </location>
</feature>
<dbReference type="OrthoDB" id="6668876at2759"/>
<dbReference type="Gene3D" id="3.40.525.10">
    <property type="entry name" value="CRAL-TRIO lipid binding domain"/>
    <property type="match status" value="1"/>
</dbReference>
<dbReference type="AlphaFoldDB" id="A0A821PAE7"/>
<dbReference type="Proteomes" id="UP000663880">
    <property type="component" value="Unassembled WGS sequence"/>
</dbReference>
<accession>A0A821PAE7</accession>
<proteinExistence type="predicted"/>
<dbReference type="SMART" id="SM00516">
    <property type="entry name" value="SEC14"/>
    <property type="match status" value="1"/>
</dbReference>